<name>A0A9P5ZSU6_PLEER</name>
<dbReference type="EMBL" id="MU154590">
    <property type="protein sequence ID" value="KAF9493100.1"/>
    <property type="molecule type" value="Genomic_DNA"/>
</dbReference>
<reference evidence="2" key="1">
    <citation type="submission" date="2020-11" db="EMBL/GenBank/DDBJ databases">
        <authorList>
            <consortium name="DOE Joint Genome Institute"/>
            <person name="Ahrendt S."/>
            <person name="Riley R."/>
            <person name="Andreopoulos W."/>
            <person name="Labutti K."/>
            <person name="Pangilinan J."/>
            <person name="Ruiz-Duenas F.J."/>
            <person name="Barrasa J.M."/>
            <person name="Sanchez-Garcia M."/>
            <person name="Camarero S."/>
            <person name="Miyauchi S."/>
            <person name="Serrano A."/>
            <person name="Linde D."/>
            <person name="Babiker R."/>
            <person name="Drula E."/>
            <person name="Ayuso-Fernandez I."/>
            <person name="Pacheco R."/>
            <person name="Padilla G."/>
            <person name="Ferreira P."/>
            <person name="Barriuso J."/>
            <person name="Kellner H."/>
            <person name="Castanera R."/>
            <person name="Alfaro M."/>
            <person name="Ramirez L."/>
            <person name="Pisabarro A.G."/>
            <person name="Kuo A."/>
            <person name="Tritt A."/>
            <person name="Lipzen A."/>
            <person name="He G."/>
            <person name="Yan M."/>
            <person name="Ng V."/>
            <person name="Cullen D."/>
            <person name="Martin F."/>
            <person name="Rosso M.-N."/>
            <person name="Henrissat B."/>
            <person name="Hibbett D."/>
            <person name="Martinez A.T."/>
            <person name="Grigoriev I.V."/>
        </authorList>
    </citation>
    <scope>NUCLEOTIDE SEQUENCE</scope>
    <source>
        <strain evidence="2">ATCC 90797</strain>
    </source>
</reference>
<feature type="compositionally biased region" description="Polar residues" evidence="1">
    <location>
        <begin position="14"/>
        <end position="27"/>
    </location>
</feature>
<evidence type="ECO:0000313" key="2">
    <source>
        <dbReference type="EMBL" id="KAF9493100.1"/>
    </source>
</evidence>
<protein>
    <submittedName>
        <fullName evidence="2">Uncharacterized protein</fullName>
    </submittedName>
</protein>
<evidence type="ECO:0000313" key="3">
    <source>
        <dbReference type="Proteomes" id="UP000807025"/>
    </source>
</evidence>
<gene>
    <name evidence="2" type="ORF">BDN71DRAFT_1450612</name>
</gene>
<dbReference type="Proteomes" id="UP000807025">
    <property type="component" value="Unassembled WGS sequence"/>
</dbReference>
<feature type="region of interest" description="Disordered" evidence="1">
    <location>
        <begin position="1"/>
        <end position="27"/>
    </location>
</feature>
<keyword evidence="3" id="KW-1185">Reference proteome</keyword>
<proteinExistence type="predicted"/>
<dbReference type="AlphaFoldDB" id="A0A9P5ZSU6"/>
<comment type="caution">
    <text evidence="2">The sequence shown here is derived from an EMBL/GenBank/DDBJ whole genome shotgun (WGS) entry which is preliminary data.</text>
</comment>
<organism evidence="2 3">
    <name type="scientific">Pleurotus eryngii</name>
    <name type="common">Boletus of the steppes</name>
    <dbReference type="NCBI Taxonomy" id="5323"/>
    <lineage>
        <taxon>Eukaryota</taxon>
        <taxon>Fungi</taxon>
        <taxon>Dikarya</taxon>
        <taxon>Basidiomycota</taxon>
        <taxon>Agaricomycotina</taxon>
        <taxon>Agaricomycetes</taxon>
        <taxon>Agaricomycetidae</taxon>
        <taxon>Agaricales</taxon>
        <taxon>Pleurotineae</taxon>
        <taxon>Pleurotaceae</taxon>
        <taxon>Pleurotus</taxon>
    </lineage>
</organism>
<evidence type="ECO:0000256" key="1">
    <source>
        <dbReference type="SAM" id="MobiDB-lite"/>
    </source>
</evidence>
<sequence>MTTSRDPKAAIRPCQSSLENVPTAHNTNTSNGVFNHVTGHQYFFNSPGPRYVEIPNIQVIMLAPGIAAAPTTEISPFGQGRCSSGTRTKAKVRELRAKKRSLQAGITVLKDKTGRWGRRQRLEHEVLELQLMHDFWQQKTASASGLPQKSED</sequence>
<accession>A0A9P5ZSU6</accession>